<comment type="caution">
    <text evidence="1">The sequence shown here is derived from an EMBL/GenBank/DDBJ whole genome shotgun (WGS) entry which is preliminary data.</text>
</comment>
<name>A0ABT1JS13_9ACTN</name>
<dbReference type="Proteomes" id="UP001320766">
    <property type="component" value="Unassembled WGS sequence"/>
</dbReference>
<organism evidence="1 2">
    <name type="scientific">Nonomuraea roseoviolacea subsp. carminata</name>
    <dbReference type="NCBI Taxonomy" id="160689"/>
    <lineage>
        <taxon>Bacteria</taxon>
        <taxon>Bacillati</taxon>
        <taxon>Actinomycetota</taxon>
        <taxon>Actinomycetes</taxon>
        <taxon>Streptosporangiales</taxon>
        <taxon>Streptosporangiaceae</taxon>
        <taxon>Nonomuraea</taxon>
    </lineage>
</organism>
<evidence type="ECO:0000313" key="2">
    <source>
        <dbReference type="Proteomes" id="UP001320766"/>
    </source>
</evidence>
<proteinExistence type="predicted"/>
<protein>
    <recommendedName>
        <fullName evidence="3">Replication restart DNA helicase PriA</fullName>
    </recommendedName>
</protein>
<accession>A0ABT1JS13</accession>
<dbReference type="EMBL" id="JAMZEC010000001">
    <property type="protein sequence ID" value="MCP2344534.1"/>
    <property type="molecule type" value="Genomic_DNA"/>
</dbReference>
<evidence type="ECO:0008006" key="3">
    <source>
        <dbReference type="Google" id="ProtNLM"/>
    </source>
</evidence>
<evidence type="ECO:0000313" key="1">
    <source>
        <dbReference type="EMBL" id="MCP2344534.1"/>
    </source>
</evidence>
<sequence>MGRYQCPLCQSLHRSEDQARCPVHGMGYSPRCQQCRHVAVLTPCGGGR</sequence>
<gene>
    <name evidence="1" type="ORF">HD595_000656</name>
</gene>
<dbReference type="RefSeq" id="WP_253765487.1">
    <property type="nucleotide sequence ID" value="NZ_BAAAVE010000035.1"/>
</dbReference>
<reference evidence="1 2" key="1">
    <citation type="submission" date="2022-06" db="EMBL/GenBank/DDBJ databases">
        <title>Sequencing the genomes of 1000 actinobacteria strains.</title>
        <authorList>
            <person name="Klenk H.-P."/>
        </authorList>
    </citation>
    <scope>NUCLEOTIDE SEQUENCE [LARGE SCALE GENOMIC DNA]</scope>
    <source>
        <strain evidence="1 2">DSM 44170</strain>
    </source>
</reference>
<keyword evidence="2" id="KW-1185">Reference proteome</keyword>